<dbReference type="Proteomes" id="UP001642540">
    <property type="component" value="Unassembled WGS sequence"/>
</dbReference>
<dbReference type="EMBL" id="CAXLJM020000097">
    <property type="protein sequence ID" value="CAL8133275.1"/>
    <property type="molecule type" value="Genomic_DNA"/>
</dbReference>
<evidence type="ECO:0000313" key="1">
    <source>
        <dbReference type="EMBL" id="CAL8133275.1"/>
    </source>
</evidence>
<name>A0ABP1RQX0_9HEXA</name>
<reference evidence="1 2" key="1">
    <citation type="submission" date="2024-08" db="EMBL/GenBank/DDBJ databases">
        <authorList>
            <person name="Cucini C."/>
            <person name="Frati F."/>
        </authorList>
    </citation>
    <scope>NUCLEOTIDE SEQUENCE [LARGE SCALE GENOMIC DNA]</scope>
</reference>
<sequence>MNIKQLITANTRKDSRLDLIITNVESLCSNVKVFDPLLSDHAVTSVEIKLAKPKPPRQLIEYRNYNNAKTESFVNMLCSMAESFEYTNNVSSTFECFINEVLNVFNKQCPNQKKSIPQRDKKHCITESTKKLMKQRDKLYSQRQKGANREELDKLNKQVKKQIILDNKEAINDEINHKGIWPVMNKRLKQKSQTNYSVRLSQGLEENEKKRQCN</sequence>
<accession>A0ABP1RQX0</accession>
<evidence type="ECO:0000313" key="2">
    <source>
        <dbReference type="Proteomes" id="UP001642540"/>
    </source>
</evidence>
<gene>
    <name evidence="1" type="ORF">ODALV1_LOCUS24995</name>
</gene>
<dbReference type="PANTHER" id="PTHR33395:SF22">
    <property type="entry name" value="REVERSE TRANSCRIPTASE DOMAIN-CONTAINING PROTEIN"/>
    <property type="match status" value="1"/>
</dbReference>
<organism evidence="1 2">
    <name type="scientific">Orchesella dallaii</name>
    <dbReference type="NCBI Taxonomy" id="48710"/>
    <lineage>
        <taxon>Eukaryota</taxon>
        <taxon>Metazoa</taxon>
        <taxon>Ecdysozoa</taxon>
        <taxon>Arthropoda</taxon>
        <taxon>Hexapoda</taxon>
        <taxon>Collembola</taxon>
        <taxon>Entomobryomorpha</taxon>
        <taxon>Entomobryoidea</taxon>
        <taxon>Orchesellidae</taxon>
        <taxon>Orchesellinae</taxon>
        <taxon>Orchesella</taxon>
    </lineage>
</organism>
<comment type="caution">
    <text evidence="1">The sequence shown here is derived from an EMBL/GenBank/DDBJ whole genome shotgun (WGS) entry which is preliminary data.</text>
</comment>
<proteinExistence type="predicted"/>
<keyword evidence="2" id="KW-1185">Reference proteome</keyword>
<protein>
    <submittedName>
        <fullName evidence="1">Uncharacterized protein</fullName>
    </submittedName>
</protein>
<dbReference type="PANTHER" id="PTHR33395">
    <property type="entry name" value="TRANSCRIPTASE, PUTATIVE-RELATED-RELATED"/>
    <property type="match status" value="1"/>
</dbReference>